<organism evidence="2 3">
    <name type="scientific">Linum trigynum</name>
    <dbReference type="NCBI Taxonomy" id="586398"/>
    <lineage>
        <taxon>Eukaryota</taxon>
        <taxon>Viridiplantae</taxon>
        <taxon>Streptophyta</taxon>
        <taxon>Embryophyta</taxon>
        <taxon>Tracheophyta</taxon>
        <taxon>Spermatophyta</taxon>
        <taxon>Magnoliopsida</taxon>
        <taxon>eudicotyledons</taxon>
        <taxon>Gunneridae</taxon>
        <taxon>Pentapetalae</taxon>
        <taxon>rosids</taxon>
        <taxon>fabids</taxon>
        <taxon>Malpighiales</taxon>
        <taxon>Linaceae</taxon>
        <taxon>Linum</taxon>
    </lineage>
</organism>
<dbReference type="GO" id="GO:0008270">
    <property type="term" value="F:zinc ion binding"/>
    <property type="evidence" value="ECO:0007669"/>
    <property type="project" value="InterPro"/>
</dbReference>
<dbReference type="InterPro" id="IPR001878">
    <property type="entry name" value="Znf_CCHC"/>
</dbReference>
<sequence>MESDQMTTRLNSKNYAIWVFQFRTMIEGKGFLGHLDGTSARPVVPPSTDQELAKWVQNDAKVRPMLLNSVDPTILLGLRLLSSAAAMWKSLADTYACTSNNRQFELEVELAALHQGNLNVASYFNAARLLWTEQDLLSASLLSQPLPPDAQAERNKIRLIQFLMRLKPKFEHVRETLLNQEKLQFEGVLGSLIREETRLRTQANLDARPGHGDVAAFSSLPGGAAAGRSFPAGSDALAFAAYRPQFQRPNLSEVECHHCKERGHTQKYCKARNICVYCKRKGHIIAECRTLQRHMAGGTSAAGGAESSSAGFRGSSLAAPAPPARPAYATTSSTHAAAIAPNSEGVLVTSATLEQMVNKAISSAFASLQMSGKIPTWILDSGCFNHMNSNCSVLKYLSPVHDLSIQVAYGAKLQVKGVGSVNSSHVHLPDTLHVPCLVPNLVSVGQLTEQGCRVVFAPSGCVIQDLTTGRELGRGSKRGRIFELDELTSKLPISQLSSSSSPSVSRVSPFPVFSSLGEQNFQLWHSRLGHPNSHRLETMFDNIC</sequence>
<dbReference type="PANTHER" id="PTHR47481:SF27">
    <property type="entry name" value="CCHC-TYPE DOMAIN-CONTAINING PROTEIN"/>
    <property type="match status" value="1"/>
</dbReference>
<feature type="domain" description="CCHC-type" evidence="1">
    <location>
        <begin position="274"/>
        <end position="290"/>
    </location>
</feature>
<dbReference type="AlphaFoldDB" id="A0AAV2CS00"/>
<dbReference type="InterPro" id="IPR054722">
    <property type="entry name" value="PolX-like_BBD"/>
</dbReference>
<reference evidence="2 3" key="1">
    <citation type="submission" date="2024-04" db="EMBL/GenBank/DDBJ databases">
        <authorList>
            <person name="Fracassetti M."/>
        </authorList>
    </citation>
    <scope>NUCLEOTIDE SEQUENCE [LARGE SCALE GENOMIC DNA]</scope>
</reference>
<evidence type="ECO:0000313" key="2">
    <source>
        <dbReference type="EMBL" id="CAL1359320.1"/>
    </source>
</evidence>
<dbReference type="GO" id="GO:0003676">
    <property type="term" value="F:nucleic acid binding"/>
    <property type="evidence" value="ECO:0007669"/>
    <property type="project" value="InterPro"/>
</dbReference>
<evidence type="ECO:0000259" key="1">
    <source>
        <dbReference type="SMART" id="SM00343"/>
    </source>
</evidence>
<dbReference type="Pfam" id="PF22936">
    <property type="entry name" value="Pol_BBD"/>
    <property type="match status" value="1"/>
</dbReference>
<feature type="domain" description="CCHC-type" evidence="1">
    <location>
        <begin position="255"/>
        <end position="271"/>
    </location>
</feature>
<keyword evidence="3" id="KW-1185">Reference proteome</keyword>
<evidence type="ECO:0000313" key="3">
    <source>
        <dbReference type="Proteomes" id="UP001497516"/>
    </source>
</evidence>
<accession>A0AAV2CS00</accession>
<name>A0AAV2CS00_9ROSI</name>
<protein>
    <recommendedName>
        <fullName evidence="1">CCHC-type domain-containing protein</fullName>
    </recommendedName>
</protein>
<dbReference type="Pfam" id="PF14223">
    <property type="entry name" value="Retrotran_gag_2"/>
    <property type="match status" value="1"/>
</dbReference>
<dbReference type="Proteomes" id="UP001497516">
    <property type="component" value="Chromosome 10"/>
</dbReference>
<dbReference type="SMART" id="SM00343">
    <property type="entry name" value="ZnF_C2HC"/>
    <property type="match status" value="2"/>
</dbReference>
<gene>
    <name evidence="2" type="ORF">LTRI10_LOCUS6814</name>
</gene>
<dbReference type="PANTHER" id="PTHR47481">
    <property type="match status" value="1"/>
</dbReference>
<proteinExistence type="predicted"/>
<dbReference type="SUPFAM" id="SSF57756">
    <property type="entry name" value="Retrovirus zinc finger-like domains"/>
    <property type="match status" value="1"/>
</dbReference>
<dbReference type="EMBL" id="OZ034814">
    <property type="protein sequence ID" value="CAL1359320.1"/>
    <property type="molecule type" value="Genomic_DNA"/>
</dbReference>
<dbReference type="Gene3D" id="4.10.60.10">
    <property type="entry name" value="Zinc finger, CCHC-type"/>
    <property type="match status" value="1"/>
</dbReference>
<dbReference type="InterPro" id="IPR036875">
    <property type="entry name" value="Znf_CCHC_sf"/>
</dbReference>